<proteinExistence type="predicted"/>
<comment type="caution">
    <text evidence="1">The sequence shown here is derived from an EMBL/GenBank/DDBJ whole genome shotgun (WGS) entry which is preliminary data.</text>
</comment>
<dbReference type="AlphaFoldDB" id="A0A7X4LM71"/>
<evidence type="ECO:0000313" key="2">
    <source>
        <dbReference type="Proteomes" id="UP000462621"/>
    </source>
</evidence>
<organism evidence="1 2">
    <name type="scientific">Vibrio eleionomae</name>
    <dbReference type="NCBI Taxonomy" id="2653505"/>
    <lineage>
        <taxon>Bacteria</taxon>
        <taxon>Pseudomonadati</taxon>
        <taxon>Pseudomonadota</taxon>
        <taxon>Gammaproteobacteria</taxon>
        <taxon>Vibrionales</taxon>
        <taxon>Vibrionaceae</taxon>
        <taxon>Vibrio</taxon>
    </lineage>
</organism>
<protein>
    <submittedName>
        <fullName evidence="1">Uncharacterized protein</fullName>
    </submittedName>
</protein>
<keyword evidence="2" id="KW-1185">Reference proteome</keyword>
<dbReference type="Proteomes" id="UP000462621">
    <property type="component" value="Unassembled WGS sequence"/>
</dbReference>
<dbReference type="RefSeq" id="WP_230389909.1">
    <property type="nucleotide sequence ID" value="NZ_WEKT01000031.1"/>
</dbReference>
<reference evidence="1 2" key="1">
    <citation type="submission" date="2019-10" db="EMBL/GenBank/DDBJ databases">
        <title>Vibrio sp. nov. isolated from a shrimp pond.</title>
        <authorList>
            <person name="Gomez-Gil B."/>
            <person name="Enciso-Ibarra J."/>
            <person name="Enciso-Ibarra K."/>
            <person name="Bolan-Mejia C."/>
        </authorList>
    </citation>
    <scope>NUCLEOTIDE SEQUENCE [LARGE SCALE GENOMIC DNA]</scope>
    <source>
        <strain evidence="1 2">CAIM 722</strain>
    </source>
</reference>
<name>A0A7X4LM71_9VIBR</name>
<dbReference type="EMBL" id="WEKT01000031">
    <property type="protein sequence ID" value="MZI94560.1"/>
    <property type="molecule type" value="Genomic_DNA"/>
</dbReference>
<gene>
    <name evidence="1" type="ORF">F9817_15300</name>
</gene>
<evidence type="ECO:0000313" key="1">
    <source>
        <dbReference type="EMBL" id="MZI94560.1"/>
    </source>
</evidence>
<sequence>MTKLNTEKLRKMASSEYSPTLQSPMVLFGGKRMSSAQFETMKEQLKMLTPQQLRSLQGEINQSLETTAKDILSDEERNMLSSLFS</sequence>
<accession>A0A7X4LM71</accession>